<dbReference type="AlphaFoldDB" id="A0AAN8GGR0"/>
<protein>
    <recommendedName>
        <fullName evidence="13">Acyl-coenzyme A oxidase</fullName>
    </recommendedName>
</protein>
<feature type="domain" description="Acyl-CoA oxidase C-alpha1" evidence="18">
    <location>
        <begin position="283"/>
        <end position="444"/>
    </location>
</feature>
<comment type="pathway">
    <text evidence="3">Lipid metabolism; peroxisomal fatty acid beta-oxidation.</text>
</comment>
<comment type="cofactor">
    <cofactor evidence="1">
        <name>FAD</name>
        <dbReference type="ChEBI" id="CHEBI:57692"/>
    </cofactor>
</comment>
<dbReference type="Gene3D" id="2.40.110.10">
    <property type="entry name" value="Butyryl-CoA Dehydrogenase, subunit A, domain 2"/>
    <property type="match status" value="1"/>
</dbReference>
<comment type="similarity">
    <text evidence="4 13">Belongs to the acyl-CoA oxidase family.</text>
</comment>
<dbReference type="GO" id="GO:0033540">
    <property type="term" value="P:fatty acid beta-oxidation using acyl-CoA oxidase"/>
    <property type="evidence" value="ECO:0007669"/>
    <property type="project" value="TreeGrafter"/>
</dbReference>
<sequence>MAAMTTNVNPDLQNERNKATFDPIQLTYLLHNGPQQTRRKRYIQSLALSDRVKQNFRTWTELSREERYEESMKKCIYCAERVKELGLKDPVDIYIYNQMLTGHENSPFGLHNSMFTDVLTQQGTEEQKAKWLPLAKNYQILGTYAQTEMGHGTFVRGLETTATYDPKTQEFVLNSPTLTSIKYWPGALGKTSNHCIVIAQLYTHGRCHGLQPFIVPLRNLDNYQPLPGVEVGDIGLKFGYDAVDNGYLRLSNIRIPRENMLMRHSKVTEDGVFVKPKNDKLLYGGMVMIRSFITGDCGRGLSQACTIAIRYSSVRHQTEVTPGKGEEKILDYQTQQYKLFPALSTALAYLFAGNAIREMYLRVMADINKGALGELPQLHALSSGLKACSSYAANEMIETCRMACGGHGYSQASGFPKIYVNVTPACTYEGENTVLLLQTARYLMKCLNSSLQGEELPNLVSYLNKPTGGRTSTISDRLSLQSLVEAFEHRAARLIKECGSRIQTLTSRGMKPDVALNSTSVQLVKAATAHVECCVVKIFVNEVEREDINPQLKPVLQAVCRLYTVYLLLQNSGEFMQDGFVTGQQVEILNRKLLDLLNEIRPNAVAIVDGFDIPDAMLESALGRFDGQVYEALYQYARNSKLNKTEVSDAYYKHLKPFLDRQRQISTPSVVTSRL</sequence>
<feature type="domain" description="Acyl-CoA oxidase C-terminal" evidence="16">
    <location>
        <begin position="480"/>
        <end position="659"/>
    </location>
</feature>
<keyword evidence="5 13" id="KW-0285">Flavoprotein</keyword>
<evidence type="ECO:0000256" key="14">
    <source>
        <dbReference type="PIRSR" id="PIRSR000168-1"/>
    </source>
</evidence>
<dbReference type="GO" id="GO:0003997">
    <property type="term" value="F:acyl-CoA oxidase activity"/>
    <property type="evidence" value="ECO:0007669"/>
    <property type="project" value="InterPro"/>
</dbReference>
<dbReference type="FunFam" id="1.20.140.10:FF:000005">
    <property type="entry name" value="Acyl-coenzyme A oxidase"/>
    <property type="match status" value="1"/>
</dbReference>
<evidence type="ECO:0000256" key="9">
    <source>
        <dbReference type="ARBA" id="ARBA00022840"/>
    </source>
</evidence>
<evidence type="ECO:0000256" key="8">
    <source>
        <dbReference type="ARBA" id="ARBA00022832"/>
    </source>
</evidence>
<evidence type="ECO:0000256" key="6">
    <source>
        <dbReference type="ARBA" id="ARBA00022741"/>
    </source>
</evidence>
<dbReference type="Pfam" id="PF22924">
    <property type="entry name" value="ACOX_C_alpha1"/>
    <property type="match status" value="1"/>
</dbReference>
<accession>A0AAN8GGR0</accession>
<evidence type="ECO:0000256" key="13">
    <source>
        <dbReference type="PIRNR" id="PIRNR000168"/>
    </source>
</evidence>
<dbReference type="FunFam" id="1.10.540.10:FF:000006">
    <property type="entry name" value="Acyl-coenzyme A oxidase"/>
    <property type="match status" value="1"/>
</dbReference>
<reference evidence="19 20" key="1">
    <citation type="submission" date="2024-01" db="EMBL/GenBank/DDBJ databases">
        <title>The genome of the rayed Mediterranean limpet Patella caerulea (Linnaeus, 1758).</title>
        <authorList>
            <person name="Anh-Thu Weber A."/>
            <person name="Halstead-Nussloch G."/>
        </authorList>
    </citation>
    <scope>NUCLEOTIDE SEQUENCE [LARGE SCALE GENOMIC DNA]</scope>
    <source>
        <strain evidence="19">AATW-2023a</strain>
        <tissue evidence="19">Whole specimen</tissue>
    </source>
</reference>
<dbReference type="Gene3D" id="1.10.540.10">
    <property type="entry name" value="Acyl-CoA dehydrogenase/oxidase, N-terminal domain"/>
    <property type="match status" value="1"/>
</dbReference>
<evidence type="ECO:0000313" key="20">
    <source>
        <dbReference type="Proteomes" id="UP001347796"/>
    </source>
</evidence>
<dbReference type="GO" id="GO:0005504">
    <property type="term" value="F:fatty acid binding"/>
    <property type="evidence" value="ECO:0007669"/>
    <property type="project" value="TreeGrafter"/>
</dbReference>
<dbReference type="GO" id="GO:0005777">
    <property type="term" value="C:peroxisome"/>
    <property type="evidence" value="ECO:0007669"/>
    <property type="project" value="UniProtKB-SubCell"/>
</dbReference>
<dbReference type="InterPro" id="IPR037069">
    <property type="entry name" value="AcylCoA_DH/ox_N_sf"/>
</dbReference>
<dbReference type="Pfam" id="PF01756">
    <property type="entry name" value="ACOX"/>
    <property type="match status" value="1"/>
</dbReference>
<keyword evidence="6" id="KW-0547">Nucleotide-binding</keyword>
<evidence type="ECO:0000313" key="19">
    <source>
        <dbReference type="EMBL" id="KAK6167484.1"/>
    </source>
</evidence>
<evidence type="ECO:0000256" key="7">
    <source>
        <dbReference type="ARBA" id="ARBA00022827"/>
    </source>
</evidence>
<evidence type="ECO:0000256" key="10">
    <source>
        <dbReference type="ARBA" id="ARBA00023002"/>
    </source>
</evidence>
<feature type="active site" description="Proton acceptor" evidence="14">
    <location>
        <position position="429"/>
    </location>
</feature>
<organism evidence="19 20">
    <name type="scientific">Patella caerulea</name>
    <name type="common">Rayed Mediterranean limpet</name>
    <dbReference type="NCBI Taxonomy" id="87958"/>
    <lineage>
        <taxon>Eukaryota</taxon>
        <taxon>Metazoa</taxon>
        <taxon>Spiralia</taxon>
        <taxon>Lophotrochozoa</taxon>
        <taxon>Mollusca</taxon>
        <taxon>Gastropoda</taxon>
        <taxon>Patellogastropoda</taxon>
        <taxon>Patelloidea</taxon>
        <taxon>Patellidae</taxon>
        <taxon>Patella</taxon>
    </lineage>
</organism>
<evidence type="ECO:0000256" key="5">
    <source>
        <dbReference type="ARBA" id="ARBA00022630"/>
    </source>
</evidence>
<keyword evidence="7 13" id="KW-0274">FAD</keyword>
<evidence type="ECO:0000259" key="16">
    <source>
        <dbReference type="Pfam" id="PF01756"/>
    </source>
</evidence>
<dbReference type="InterPro" id="IPR055060">
    <property type="entry name" value="ACOX_C_alpha1"/>
</dbReference>
<dbReference type="PANTHER" id="PTHR10909">
    <property type="entry name" value="ELECTRON TRANSPORT OXIDOREDUCTASE"/>
    <property type="match status" value="1"/>
</dbReference>
<dbReference type="SUPFAM" id="SSF47203">
    <property type="entry name" value="Acyl-CoA dehydrogenase C-terminal domain-like"/>
    <property type="match status" value="2"/>
</dbReference>
<dbReference type="GO" id="GO:0071949">
    <property type="term" value="F:FAD binding"/>
    <property type="evidence" value="ECO:0007669"/>
    <property type="project" value="InterPro"/>
</dbReference>
<dbReference type="InterPro" id="IPR046373">
    <property type="entry name" value="Acyl-CoA_Oxase/DH_mid-dom_sf"/>
</dbReference>
<keyword evidence="10" id="KW-0560">Oxidoreductase</keyword>
<comment type="subcellular location">
    <subcellularLocation>
        <location evidence="2">Peroxisome</location>
    </subcellularLocation>
</comment>
<evidence type="ECO:0000259" key="18">
    <source>
        <dbReference type="Pfam" id="PF22924"/>
    </source>
</evidence>
<dbReference type="PIRSF" id="PIRSF000168">
    <property type="entry name" value="Acyl-CoA_oxidase"/>
    <property type="match status" value="1"/>
</dbReference>
<feature type="binding site" evidence="15">
    <location>
        <position position="186"/>
    </location>
    <ligand>
        <name>FAD</name>
        <dbReference type="ChEBI" id="CHEBI:57692"/>
    </ligand>
</feature>
<evidence type="ECO:0000256" key="12">
    <source>
        <dbReference type="ARBA" id="ARBA00023140"/>
    </source>
</evidence>
<dbReference type="FunFam" id="1.20.140.10:FF:000013">
    <property type="entry name" value="Acyl-coenzyme A oxidase"/>
    <property type="match status" value="1"/>
</dbReference>
<gene>
    <name evidence="19" type="ORF">SNE40_021500</name>
</gene>
<comment type="caution">
    <text evidence="19">The sequence shown here is derived from an EMBL/GenBank/DDBJ whole genome shotgun (WGS) entry which is preliminary data.</text>
</comment>
<keyword evidence="8" id="KW-0276">Fatty acid metabolism</keyword>
<dbReference type="EMBL" id="JAZGQO010000018">
    <property type="protein sequence ID" value="KAK6167484.1"/>
    <property type="molecule type" value="Genomic_DNA"/>
</dbReference>
<dbReference type="FunFam" id="2.40.110.10:FF:000003">
    <property type="entry name" value="Acyl-coenzyme A oxidase"/>
    <property type="match status" value="1"/>
</dbReference>
<name>A0AAN8GGR0_PATCE</name>
<evidence type="ECO:0000259" key="17">
    <source>
        <dbReference type="Pfam" id="PF14749"/>
    </source>
</evidence>
<dbReference type="InterPro" id="IPR002655">
    <property type="entry name" value="Acyl-CoA_oxidase_C"/>
</dbReference>
<evidence type="ECO:0000256" key="15">
    <source>
        <dbReference type="PIRSR" id="PIRSR000168-2"/>
    </source>
</evidence>
<evidence type="ECO:0000256" key="3">
    <source>
        <dbReference type="ARBA" id="ARBA00004846"/>
    </source>
</evidence>
<dbReference type="InterPro" id="IPR009100">
    <property type="entry name" value="AcylCoA_DH/oxidase_NM_dom_sf"/>
</dbReference>
<dbReference type="SUPFAM" id="SSF56645">
    <property type="entry name" value="Acyl-CoA dehydrogenase NM domain-like"/>
    <property type="match status" value="1"/>
</dbReference>
<evidence type="ECO:0000256" key="4">
    <source>
        <dbReference type="ARBA" id="ARBA00006288"/>
    </source>
</evidence>
<keyword evidence="12" id="KW-0576">Peroxisome</keyword>
<feature type="domain" description="Acyl-coenzyme A oxidase N-terminal" evidence="17">
    <location>
        <begin position="23"/>
        <end position="141"/>
    </location>
</feature>
<dbReference type="InterPro" id="IPR036250">
    <property type="entry name" value="AcylCo_DH-like_C"/>
</dbReference>
<evidence type="ECO:0000256" key="11">
    <source>
        <dbReference type="ARBA" id="ARBA00023098"/>
    </source>
</evidence>
<dbReference type="GO" id="GO:0005524">
    <property type="term" value="F:ATP binding"/>
    <property type="evidence" value="ECO:0007669"/>
    <property type="project" value="UniProtKB-KW"/>
</dbReference>
<feature type="binding site" evidence="15">
    <location>
        <position position="147"/>
    </location>
    <ligand>
        <name>FAD</name>
        <dbReference type="ChEBI" id="CHEBI:57692"/>
    </ligand>
</feature>
<proteinExistence type="inferred from homology"/>
<dbReference type="Proteomes" id="UP001347796">
    <property type="component" value="Unassembled WGS sequence"/>
</dbReference>
<keyword evidence="9" id="KW-0067">ATP-binding</keyword>
<evidence type="ECO:0000256" key="1">
    <source>
        <dbReference type="ARBA" id="ARBA00001974"/>
    </source>
</evidence>
<dbReference type="Pfam" id="PF14749">
    <property type="entry name" value="Acyl-CoA_ox_N"/>
    <property type="match status" value="1"/>
</dbReference>
<dbReference type="PANTHER" id="PTHR10909:SF250">
    <property type="entry name" value="PEROXISOMAL ACYL-COENZYME A OXIDASE 1"/>
    <property type="match status" value="1"/>
</dbReference>
<evidence type="ECO:0000256" key="2">
    <source>
        <dbReference type="ARBA" id="ARBA00004275"/>
    </source>
</evidence>
<dbReference type="InterPro" id="IPR029320">
    <property type="entry name" value="Acyl-CoA_ox_N"/>
</dbReference>
<dbReference type="Gene3D" id="1.20.140.10">
    <property type="entry name" value="Butyryl-CoA Dehydrogenase, subunit A, domain 3"/>
    <property type="match status" value="2"/>
</dbReference>
<dbReference type="InterPro" id="IPR012258">
    <property type="entry name" value="Acyl-CoA_oxidase"/>
</dbReference>
<dbReference type="GO" id="GO:0055088">
    <property type="term" value="P:lipid homeostasis"/>
    <property type="evidence" value="ECO:0007669"/>
    <property type="project" value="TreeGrafter"/>
</dbReference>
<keyword evidence="11" id="KW-0443">Lipid metabolism</keyword>
<keyword evidence="20" id="KW-1185">Reference proteome</keyword>